<dbReference type="OrthoDB" id="6269256at2"/>
<accession>A0A1S6HQK5</accession>
<keyword evidence="3" id="KW-1185">Reference proteome</keyword>
<proteinExistence type="predicted"/>
<evidence type="ECO:0000313" key="3">
    <source>
        <dbReference type="Proteomes" id="UP000189545"/>
    </source>
</evidence>
<dbReference type="PROSITE" id="PS50887">
    <property type="entry name" value="GGDEF"/>
    <property type="match status" value="1"/>
</dbReference>
<dbReference type="KEGG" id="spsw:Sps_02647"/>
<dbReference type="STRING" id="225848.Sps_02647"/>
<reference evidence="2 3" key="1">
    <citation type="submission" date="2016-03" db="EMBL/GenBank/DDBJ databases">
        <title>Complete genome sequence of Shewanella psychrophila WP2, a deep sea bacterium isolated from west Pacific sediment.</title>
        <authorList>
            <person name="Xu G."/>
            <person name="Jian H."/>
        </authorList>
    </citation>
    <scope>NUCLEOTIDE SEQUENCE [LARGE SCALE GENOMIC DNA]</scope>
    <source>
        <strain evidence="2 3">WP2</strain>
    </source>
</reference>
<dbReference type="EMBL" id="CP014782">
    <property type="protein sequence ID" value="AQS37799.1"/>
    <property type="molecule type" value="Genomic_DNA"/>
</dbReference>
<protein>
    <submittedName>
        <fullName evidence="2">GGDEF domain-containing protein</fullName>
    </submittedName>
</protein>
<gene>
    <name evidence="2" type="ORF">Sps_02647</name>
</gene>
<dbReference type="Gene3D" id="3.30.70.270">
    <property type="match status" value="1"/>
</dbReference>
<sequence>MLAQSNHHQLWLREQDHPAINLPRWQQQMDLLASFYRSQASLILQLADNRFQIVCAHQSQDYSLNGGAIFSDAGLFKILESHSGYGLPNSNGSEFTSGLSQFQQVLYQLIYWPDGELFGCILICDPKQNRFQDRLAPLVETTKSLIQAELKHLFLMMKVQMLSVQDEQTCMLNQYGFSLMAPRQLSLSRRFGSHAGIILVEAIFDDSTEGQTESNEQKLRILARIIHNSLRDADVSARINHNQFIILCFIDNQSNLDSLVLRLKKQFAKEEQNLNLVTGQSYFTPDTQISLAPMQQQANDSLNLNRLQLQKRTN</sequence>
<organism evidence="2 3">
    <name type="scientific">Shewanella psychrophila</name>
    <dbReference type="NCBI Taxonomy" id="225848"/>
    <lineage>
        <taxon>Bacteria</taxon>
        <taxon>Pseudomonadati</taxon>
        <taxon>Pseudomonadota</taxon>
        <taxon>Gammaproteobacteria</taxon>
        <taxon>Alteromonadales</taxon>
        <taxon>Shewanellaceae</taxon>
        <taxon>Shewanella</taxon>
    </lineage>
</organism>
<dbReference type="AlphaFoldDB" id="A0A1S6HQK5"/>
<dbReference type="SUPFAM" id="SSF55073">
    <property type="entry name" value="Nucleotide cyclase"/>
    <property type="match status" value="1"/>
</dbReference>
<evidence type="ECO:0000313" key="2">
    <source>
        <dbReference type="EMBL" id="AQS37799.1"/>
    </source>
</evidence>
<dbReference type="InterPro" id="IPR000160">
    <property type="entry name" value="GGDEF_dom"/>
</dbReference>
<dbReference type="InterPro" id="IPR043128">
    <property type="entry name" value="Rev_trsase/Diguanyl_cyclase"/>
</dbReference>
<dbReference type="InterPro" id="IPR029787">
    <property type="entry name" value="Nucleotide_cyclase"/>
</dbReference>
<name>A0A1S6HQK5_9GAMM</name>
<feature type="domain" description="GGDEF" evidence="1">
    <location>
        <begin position="193"/>
        <end position="314"/>
    </location>
</feature>
<dbReference type="Proteomes" id="UP000189545">
    <property type="component" value="Chromosome"/>
</dbReference>
<dbReference type="RefSeq" id="WP_077752927.1">
    <property type="nucleotide sequence ID" value="NZ_CP014782.1"/>
</dbReference>
<evidence type="ECO:0000259" key="1">
    <source>
        <dbReference type="PROSITE" id="PS50887"/>
    </source>
</evidence>